<accession>A0A5A5R2W5</accession>
<evidence type="ECO:0000313" key="1">
    <source>
        <dbReference type="EMBL" id="GCA70373.1"/>
    </source>
</evidence>
<comment type="caution">
    <text evidence="1">The sequence shown here is derived from an EMBL/GenBank/DDBJ whole genome shotgun (WGS) entry which is preliminary data.</text>
</comment>
<sequence>MISKIDNFLTTKDGFHSITDKTDFLIFLILDKEIIELDFDLQAEMRLSANF</sequence>
<name>A0A5A5R2W5_MICAE</name>
<proteinExistence type="predicted"/>
<dbReference type="EMBL" id="BHVO01000026">
    <property type="protein sequence ID" value="GCA70373.1"/>
    <property type="molecule type" value="Genomic_DNA"/>
</dbReference>
<organism evidence="1 2">
    <name type="scientific">Microcystis aeruginosa NIES-2519</name>
    <dbReference type="NCBI Taxonomy" id="2303981"/>
    <lineage>
        <taxon>Bacteria</taxon>
        <taxon>Bacillati</taxon>
        <taxon>Cyanobacteriota</taxon>
        <taxon>Cyanophyceae</taxon>
        <taxon>Oscillatoriophycideae</taxon>
        <taxon>Chroococcales</taxon>
        <taxon>Microcystaceae</taxon>
        <taxon>Microcystis</taxon>
    </lineage>
</organism>
<evidence type="ECO:0000313" key="2">
    <source>
        <dbReference type="Proteomes" id="UP000323569"/>
    </source>
</evidence>
<reference evidence="1 2" key="1">
    <citation type="submission" date="2018-09" db="EMBL/GenBank/DDBJ databases">
        <title>Evolutionary history of phycoerythrin pigmentation in the water bloom-forming cyanobacterium Microcystis aeruginosa.</title>
        <authorList>
            <person name="Tanabe Y."/>
            <person name="Tanabe Y."/>
            <person name="Yamaguchi H."/>
        </authorList>
    </citation>
    <scope>NUCLEOTIDE SEQUENCE [LARGE SCALE GENOMIC DNA]</scope>
    <source>
        <strain evidence="1 2">NIES-2519</strain>
    </source>
</reference>
<dbReference type="AlphaFoldDB" id="A0A5A5R2W5"/>
<protein>
    <submittedName>
        <fullName evidence="1">Uncharacterized protein</fullName>
    </submittedName>
</protein>
<gene>
    <name evidence="1" type="ORF">MiYa_01905</name>
</gene>
<dbReference type="RefSeq" id="WP_157221777.1">
    <property type="nucleotide sequence ID" value="NZ_BHVO01000026.1"/>
</dbReference>
<dbReference type="Proteomes" id="UP000323569">
    <property type="component" value="Unassembled WGS sequence"/>
</dbReference>